<gene>
    <name evidence="1" type="ORF">AVEN_160721_1</name>
    <name evidence="2" type="ORF">AVEN_187916_1</name>
</gene>
<evidence type="ECO:0000313" key="1">
    <source>
        <dbReference type="EMBL" id="GBN71568.1"/>
    </source>
</evidence>
<accession>A0A4Y2R760</accession>
<dbReference type="EMBL" id="BGPR01016028">
    <property type="protein sequence ID" value="GBN71568.1"/>
    <property type="molecule type" value="Genomic_DNA"/>
</dbReference>
<organism evidence="1 3">
    <name type="scientific">Araneus ventricosus</name>
    <name type="common">Orbweaver spider</name>
    <name type="synonym">Epeira ventricosa</name>
    <dbReference type="NCBI Taxonomy" id="182803"/>
    <lineage>
        <taxon>Eukaryota</taxon>
        <taxon>Metazoa</taxon>
        <taxon>Ecdysozoa</taxon>
        <taxon>Arthropoda</taxon>
        <taxon>Chelicerata</taxon>
        <taxon>Arachnida</taxon>
        <taxon>Araneae</taxon>
        <taxon>Araneomorphae</taxon>
        <taxon>Entelegynae</taxon>
        <taxon>Araneoidea</taxon>
        <taxon>Araneidae</taxon>
        <taxon>Araneus</taxon>
    </lineage>
</organism>
<sequence length="115" mass="12934">MALCPGIVVAMHDSTPAYPPPGECSIQKLTNNVDVVWRSAALLKDDTFWKLWNCIQLQHVKVDVRRHSRLRTVRGVASSPARAHTIALQTVFGILSNVEQVSTFRFVSVRHNKRS</sequence>
<protein>
    <submittedName>
        <fullName evidence="1">Uncharacterized protein</fullName>
    </submittedName>
</protein>
<comment type="caution">
    <text evidence="1">The sequence shown here is derived from an EMBL/GenBank/DDBJ whole genome shotgun (WGS) entry which is preliminary data.</text>
</comment>
<dbReference type="EMBL" id="BGPR01016052">
    <property type="protein sequence ID" value="GBN71643.1"/>
    <property type="molecule type" value="Genomic_DNA"/>
</dbReference>
<evidence type="ECO:0000313" key="3">
    <source>
        <dbReference type="Proteomes" id="UP000499080"/>
    </source>
</evidence>
<proteinExistence type="predicted"/>
<dbReference type="Proteomes" id="UP000499080">
    <property type="component" value="Unassembled WGS sequence"/>
</dbReference>
<reference evidence="1 3" key="1">
    <citation type="journal article" date="2019" name="Sci. Rep.">
        <title>Orb-weaving spider Araneus ventricosus genome elucidates the spidroin gene catalogue.</title>
        <authorList>
            <person name="Kono N."/>
            <person name="Nakamura H."/>
            <person name="Ohtoshi R."/>
            <person name="Moran D.A.P."/>
            <person name="Shinohara A."/>
            <person name="Yoshida Y."/>
            <person name="Fujiwara M."/>
            <person name="Mori M."/>
            <person name="Tomita M."/>
            <person name="Arakawa K."/>
        </authorList>
    </citation>
    <scope>NUCLEOTIDE SEQUENCE [LARGE SCALE GENOMIC DNA]</scope>
</reference>
<keyword evidence="3" id="KW-1185">Reference proteome</keyword>
<name>A0A4Y2R760_ARAVE</name>
<evidence type="ECO:0000313" key="2">
    <source>
        <dbReference type="EMBL" id="GBN71643.1"/>
    </source>
</evidence>
<dbReference type="AlphaFoldDB" id="A0A4Y2R760"/>